<dbReference type="GO" id="GO:0046872">
    <property type="term" value="F:metal ion binding"/>
    <property type="evidence" value="ECO:0007669"/>
    <property type="project" value="UniProtKB-KW"/>
</dbReference>
<dbReference type="SMART" id="SM00729">
    <property type="entry name" value="Elp3"/>
    <property type="match status" value="1"/>
</dbReference>
<keyword evidence="9" id="KW-0342">GTP-binding</keyword>
<keyword evidence="3" id="KW-0004">4Fe-4S</keyword>
<evidence type="ECO:0000256" key="9">
    <source>
        <dbReference type="ARBA" id="ARBA00023134"/>
    </source>
</evidence>
<dbReference type="InterPro" id="IPR000385">
    <property type="entry name" value="MoaA_NifB_PqqE_Fe-S-bd_CS"/>
</dbReference>
<accession>A0A382H562</accession>
<keyword evidence="7" id="KW-0408">Iron</keyword>
<evidence type="ECO:0000259" key="13">
    <source>
        <dbReference type="PROSITE" id="PS51918"/>
    </source>
</evidence>
<dbReference type="AlphaFoldDB" id="A0A382H562"/>
<dbReference type="EC" id="4.1.99.22" evidence="2"/>
<keyword evidence="10" id="KW-0501">Molybdenum cofactor biosynthesis</keyword>
<gene>
    <name evidence="14" type="ORF">METZ01_LOCUS235278</name>
</gene>
<keyword evidence="5" id="KW-0479">Metal-binding</keyword>
<dbReference type="InterPro" id="IPR006638">
    <property type="entry name" value="Elp3/MiaA/NifB-like_rSAM"/>
</dbReference>
<keyword evidence="4" id="KW-0949">S-adenosyl-L-methionine</keyword>
<dbReference type="InterPro" id="IPR007197">
    <property type="entry name" value="rSAM"/>
</dbReference>
<dbReference type="InterPro" id="IPR050105">
    <property type="entry name" value="MoCo_biosynth_MoaA/MoaC"/>
</dbReference>
<dbReference type="InterPro" id="IPR013785">
    <property type="entry name" value="Aldolase_TIM"/>
</dbReference>
<keyword evidence="8" id="KW-0411">Iron-sulfur</keyword>
<organism evidence="14">
    <name type="scientific">marine metagenome</name>
    <dbReference type="NCBI Taxonomy" id="408172"/>
    <lineage>
        <taxon>unclassified sequences</taxon>
        <taxon>metagenomes</taxon>
        <taxon>ecological metagenomes</taxon>
    </lineage>
</organism>
<keyword evidence="6" id="KW-0547">Nucleotide-binding</keyword>
<evidence type="ECO:0000313" key="14">
    <source>
        <dbReference type="EMBL" id="SVB82424.1"/>
    </source>
</evidence>
<dbReference type="PANTHER" id="PTHR22960">
    <property type="entry name" value="MOLYBDOPTERIN COFACTOR SYNTHESIS PROTEIN A"/>
    <property type="match status" value="1"/>
</dbReference>
<name>A0A382H562_9ZZZZ</name>
<dbReference type="PROSITE" id="PS51918">
    <property type="entry name" value="RADICAL_SAM"/>
    <property type="match status" value="1"/>
</dbReference>
<feature type="domain" description="Radical SAM core" evidence="13">
    <location>
        <begin position="5"/>
        <end position="234"/>
    </location>
</feature>
<evidence type="ECO:0000256" key="1">
    <source>
        <dbReference type="ARBA" id="ARBA00001966"/>
    </source>
</evidence>
<protein>
    <recommendedName>
        <fullName evidence="2">GTP 3',8-cyclase</fullName>
        <ecNumber evidence="2">4.1.99.22</ecNumber>
    </recommendedName>
</protein>
<dbReference type="GO" id="GO:0051539">
    <property type="term" value="F:4 iron, 4 sulfur cluster binding"/>
    <property type="evidence" value="ECO:0007669"/>
    <property type="project" value="UniProtKB-KW"/>
</dbReference>
<dbReference type="PANTHER" id="PTHR22960:SF0">
    <property type="entry name" value="MOLYBDENUM COFACTOR BIOSYNTHESIS PROTEIN 1"/>
    <property type="match status" value="1"/>
</dbReference>
<comment type="cofactor">
    <cofactor evidence="1">
        <name>[4Fe-4S] cluster</name>
        <dbReference type="ChEBI" id="CHEBI:49883"/>
    </cofactor>
</comment>
<dbReference type="UniPathway" id="UPA00344"/>
<dbReference type="Pfam" id="PF06463">
    <property type="entry name" value="Mob_synth_C"/>
    <property type="match status" value="1"/>
</dbReference>
<dbReference type="SUPFAM" id="SSF102114">
    <property type="entry name" value="Radical SAM enzymes"/>
    <property type="match status" value="1"/>
</dbReference>
<evidence type="ECO:0000256" key="12">
    <source>
        <dbReference type="ARBA" id="ARBA00048697"/>
    </source>
</evidence>
<evidence type="ECO:0000256" key="4">
    <source>
        <dbReference type="ARBA" id="ARBA00022691"/>
    </source>
</evidence>
<dbReference type="InterPro" id="IPR013483">
    <property type="entry name" value="MoaA"/>
</dbReference>
<dbReference type="Pfam" id="PF04055">
    <property type="entry name" value="Radical_SAM"/>
    <property type="match status" value="1"/>
</dbReference>
<evidence type="ECO:0000256" key="2">
    <source>
        <dbReference type="ARBA" id="ARBA00012167"/>
    </source>
</evidence>
<dbReference type="InterPro" id="IPR010505">
    <property type="entry name" value="MoaA_twitch"/>
</dbReference>
<dbReference type="HAMAP" id="MF_01225_B">
    <property type="entry name" value="MoaA_B"/>
    <property type="match status" value="1"/>
</dbReference>
<dbReference type="SFLD" id="SFLDS00029">
    <property type="entry name" value="Radical_SAM"/>
    <property type="match status" value="1"/>
</dbReference>
<dbReference type="InterPro" id="IPR058240">
    <property type="entry name" value="rSAM_sf"/>
</dbReference>
<dbReference type="GO" id="GO:0006777">
    <property type="term" value="P:Mo-molybdopterin cofactor biosynthetic process"/>
    <property type="evidence" value="ECO:0007669"/>
    <property type="project" value="UniProtKB-KW"/>
</dbReference>
<dbReference type="CDD" id="cd01335">
    <property type="entry name" value="Radical_SAM"/>
    <property type="match status" value="1"/>
</dbReference>
<dbReference type="SFLD" id="SFLDG01067">
    <property type="entry name" value="SPASM/twitch_domain_containing"/>
    <property type="match status" value="1"/>
</dbReference>
<evidence type="ECO:0000256" key="5">
    <source>
        <dbReference type="ARBA" id="ARBA00022723"/>
    </source>
</evidence>
<evidence type="ECO:0000256" key="7">
    <source>
        <dbReference type="ARBA" id="ARBA00023004"/>
    </source>
</evidence>
<evidence type="ECO:0000256" key="8">
    <source>
        <dbReference type="ARBA" id="ARBA00023014"/>
    </source>
</evidence>
<dbReference type="NCBIfam" id="TIGR02666">
    <property type="entry name" value="moaA"/>
    <property type="match status" value="1"/>
</dbReference>
<evidence type="ECO:0000256" key="11">
    <source>
        <dbReference type="ARBA" id="ARBA00023239"/>
    </source>
</evidence>
<evidence type="ECO:0000256" key="3">
    <source>
        <dbReference type="ARBA" id="ARBA00022485"/>
    </source>
</evidence>
<dbReference type="GO" id="GO:0061798">
    <property type="term" value="F:GTP 3',8'-cyclase activity"/>
    <property type="evidence" value="ECO:0007669"/>
    <property type="project" value="UniProtKB-EC"/>
</dbReference>
<proteinExistence type="inferred from homology"/>
<reference evidence="14" key="1">
    <citation type="submission" date="2018-05" db="EMBL/GenBank/DDBJ databases">
        <authorList>
            <person name="Lanie J.A."/>
            <person name="Ng W.-L."/>
            <person name="Kazmierczak K.M."/>
            <person name="Andrzejewski T.M."/>
            <person name="Davidsen T.M."/>
            <person name="Wayne K.J."/>
            <person name="Tettelin H."/>
            <person name="Glass J.I."/>
            <person name="Rusch D."/>
            <person name="Podicherti R."/>
            <person name="Tsui H.-C.T."/>
            <person name="Winkler M.E."/>
        </authorList>
    </citation>
    <scope>NUCLEOTIDE SEQUENCE</scope>
</reference>
<dbReference type="SFLD" id="SFLDG01386">
    <property type="entry name" value="main_SPASM_domain-containing"/>
    <property type="match status" value="1"/>
</dbReference>
<dbReference type="EMBL" id="UINC01059237">
    <property type="protein sequence ID" value="SVB82424.1"/>
    <property type="molecule type" value="Genomic_DNA"/>
</dbReference>
<dbReference type="CDD" id="cd21117">
    <property type="entry name" value="Twitch_MoaA"/>
    <property type="match status" value="1"/>
</dbReference>
<dbReference type="GO" id="GO:0005525">
    <property type="term" value="F:GTP binding"/>
    <property type="evidence" value="ECO:0007669"/>
    <property type="project" value="UniProtKB-KW"/>
</dbReference>
<comment type="catalytic activity">
    <reaction evidence="12">
        <text>GTP + AH2 + S-adenosyl-L-methionine = (8S)-3',8-cyclo-7,8-dihydroguanosine 5'-triphosphate + 5'-deoxyadenosine + L-methionine + A + H(+)</text>
        <dbReference type="Rhea" id="RHEA:49576"/>
        <dbReference type="ChEBI" id="CHEBI:13193"/>
        <dbReference type="ChEBI" id="CHEBI:15378"/>
        <dbReference type="ChEBI" id="CHEBI:17319"/>
        <dbReference type="ChEBI" id="CHEBI:17499"/>
        <dbReference type="ChEBI" id="CHEBI:37565"/>
        <dbReference type="ChEBI" id="CHEBI:57844"/>
        <dbReference type="ChEBI" id="CHEBI:59789"/>
        <dbReference type="ChEBI" id="CHEBI:131766"/>
        <dbReference type="EC" id="4.1.99.22"/>
    </reaction>
</comment>
<dbReference type="GO" id="GO:0061799">
    <property type="term" value="F:cyclic pyranopterin monophosphate synthase activity"/>
    <property type="evidence" value="ECO:0007669"/>
    <property type="project" value="TreeGrafter"/>
</dbReference>
<keyword evidence="11" id="KW-0456">Lyase</keyword>
<dbReference type="Gene3D" id="3.20.20.70">
    <property type="entry name" value="Aldolase class I"/>
    <property type="match status" value="1"/>
</dbReference>
<dbReference type="PROSITE" id="PS01305">
    <property type="entry name" value="MOAA_NIFB_PQQE"/>
    <property type="match status" value="1"/>
</dbReference>
<dbReference type="SFLD" id="SFLDG01383">
    <property type="entry name" value="cyclic_pyranopterin_phosphate"/>
    <property type="match status" value="1"/>
</dbReference>
<dbReference type="InterPro" id="IPR040064">
    <property type="entry name" value="MoaA-like"/>
</dbReference>
<evidence type="ECO:0000256" key="6">
    <source>
        <dbReference type="ARBA" id="ARBA00022741"/>
    </source>
</evidence>
<evidence type="ECO:0000256" key="10">
    <source>
        <dbReference type="ARBA" id="ARBA00023150"/>
    </source>
</evidence>
<sequence>MPIDRLNRALKDLRISVTDRCNFRCPYCMPVEMSGERYEFLPKSQVTTFEEITRLAGIFVGLGVTKIRLTGGEPLVRTDLVKLVGMLSGIGGVEDVAMTTNGYLLAQHAGALKNAGLHRVTVSLDSLDDAIFRQLNGRGFGVNKVRKGVQAAATAGLGPIKINSVVMKGVNDHTVVDLARWCKESGYIARFIEYMDVGNLNHWESSQVVSVTEIVERIDAAMPLEPAEPNYSGEVAKRWRYKDGTGEIGVIASVTSPFCGDCTRARLSTDGKLFTCLFGSVGTDLLGPIRSGATDEEVADMLSGIWSLRTDRYSELRTSLSKTRSGETRPKVEMFKIGG</sequence>